<comment type="caution">
    <text evidence="2">The sequence shown here is derived from an EMBL/GenBank/DDBJ whole genome shotgun (WGS) entry which is preliminary data.</text>
</comment>
<name>A0ABQ2C5J1_9LACO</name>
<dbReference type="RefSeq" id="WP_188357910.1">
    <property type="nucleotide sequence ID" value="NZ_BMDS01000004.1"/>
</dbReference>
<feature type="transmembrane region" description="Helical" evidence="1">
    <location>
        <begin position="113"/>
        <end position="135"/>
    </location>
</feature>
<reference evidence="3" key="1">
    <citation type="journal article" date="2019" name="Int. J. Syst. Evol. Microbiol.">
        <title>The Global Catalogue of Microorganisms (GCM) 10K type strain sequencing project: providing services to taxonomists for standard genome sequencing and annotation.</title>
        <authorList>
            <consortium name="The Broad Institute Genomics Platform"/>
            <consortium name="The Broad Institute Genome Sequencing Center for Infectious Disease"/>
            <person name="Wu L."/>
            <person name="Ma J."/>
        </authorList>
    </citation>
    <scope>NUCLEOTIDE SEQUENCE [LARGE SCALE GENOMIC DNA]</scope>
    <source>
        <strain evidence="3">CCM 8609</strain>
    </source>
</reference>
<evidence type="ECO:0000313" key="2">
    <source>
        <dbReference type="EMBL" id="GGI63537.1"/>
    </source>
</evidence>
<organism evidence="2 3">
    <name type="scientific">Limosilactobacillus caviae</name>
    <dbReference type="NCBI Taxonomy" id="1769424"/>
    <lineage>
        <taxon>Bacteria</taxon>
        <taxon>Bacillati</taxon>
        <taxon>Bacillota</taxon>
        <taxon>Bacilli</taxon>
        <taxon>Lactobacillales</taxon>
        <taxon>Lactobacillaceae</taxon>
        <taxon>Limosilactobacillus</taxon>
    </lineage>
</organism>
<keyword evidence="1" id="KW-1133">Transmembrane helix</keyword>
<feature type="transmembrane region" description="Helical" evidence="1">
    <location>
        <begin position="86"/>
        <end position="107"/>
    </location>
</feature>
<dbReference type="Pfam" id="PF11457">
    <property type="entry name" value="DUF3021"/>
    <property type="match status" value="1"/>
</dbReference>
<feature type="transmembrane region" description="Helical" evidence="1">
    <location>
        <begin position="50"/>
        <end position="74"/>
    </location>
</feature>
<evidence type="ECO:0000256" key="1">
    <source>
        <dbReference type="SAM" id="Phobius"/>
    </source>
</evidence>
<keyword evidence="3" id="KW-1185">Reference proteome</keyword>
<keyword evidence="1" id="KW-0812">Transmembrane</keyword>
<accession>A0ABQ2C5J1</accession>
<protein>
    <submittedName>
        <fullName evidence="2">Membrane protein</fullName>
    </submittedName>
</protein>
<feature type="transmembrane region" description="Helical" evidence="1">
    <location>
        <begin position="7"/>
        <end position="30"/>
    </location>
</feature>
<proteinExistence type="predicted"/>
<sequence>MKKYFSYIISGISLGEFYGLIISLLFSYIYDLNNYVPSAPTFTNHFTRPLNAVLVSVILWGLMGLVFSLGALVFKIENWSLRKRTIINFIIYYCGFTPLAILAGWFPLNLINWLVFTVIFVMIYLIIWFINFYSIKQDLKKINRKLNDKL</sequence>
<keyword evidence="1" id="KW-0472">Membrane</keyword>
<dbReference type="InterPro" id="IPR021560">
    <property type="entry name" value="DUF3021"/>
</dbReference>
<gene>
    <name evidence="2" type="ORF">GCM10011459_13710</name>
</gene>
<evidence type="ECO:0000313" key="3">
    <source>
        <dbReference type="Proteomes" id="UP000603295"/>
    </source>
</evidence>
<dbReference type="EMBL" id="BMDS01000004">
    <property type="protein sequence ID" value="GGI63537.1"/>
    <property type="molecule type" value="Genomic_DNA"/>
</dbReference>
<dbReference type="Proteomes" id="UP000603295">
    <property type="component" value="Unassembled WGS sequence"/>
</dbReference>